<dbReference type="InterPro" id="IPR045592">
    <property type="entry name" value="DUF6461"/>
</dbReference>
<dbReference type="RefSeq" id="WP_306875175.1">
    <property type="nucleotide sequence ID" value="NZ_JAUSRB010000002.1"/>
</dbReference>
<name>A0ABT9RN01_9ACTN</name>
<dbReference type="Proteomes" id="UP001230426">
    <property type="component" value="Unassembled WGS sequence"/>
</dbReference>
<dbReference type="Pfam" id="PF20062">
    <property type="entry name" value="DUF6461"/>
    <property type="match status" value="1"/>
</dbReference>
<evidence type="ECO:0000313" key="1">
    <source>
        <dbReference type="EMBL" id="MDP9870217.1"/>
    </source>
</evidence>
<comment type="caution">
    <text evidence="1">The sequence shown here is derived from an EMBL/GenBank/DDBJ whole genome shotgun (WGS) entry which is preliminary data.</text>
</comment>
<accession>A0ABT9RN01</accession>
<proteinExistence type="predicted"/>
<evidence type="ECO:0008006" key="3">
    <source>
        <dbReference type="Google" id="ProtNLM"/>
    </source>
</evidence>
<protein>
    <recommendedName>
        <fullName evidence="3">DUF4192 domain-containing protein</fullName>
    </recommendedName>
</protein>
<evidence type="ECO:0000313" key="2">
    <source>
        <dbReference type="Proteomes" id="UP001230426"/>
    </source>
</evidence>
<reference evidence="1 2" key="1">
    <citation type="submission" date="2023-07" db="EMBL/GenBank/DDBJ databases">
        <title>Sequencing the genomes of 1000 actinobacteria strains.</title>
        <authorList>
            <person name="Klenk H.-P."/>
        </authorList>
    </citation>
    <scope>NUCLEOTIDE SEQUENCE [LARGE SCALE GENOMIC DNA]</scope>
    <source>
        <strain evidence="1 2">DSM 44109</strain>
    </source>
</reference>
<keyword evidence="2" id="KW-1185">Reference proteome</keyword>
<organism evidence="1 2">
    <name type="scientific">Streptosporangium brasiliense</name>
    <dbReference type="NCBI Taxonomy" id="47480"/>
    <lineage>
        <taxon>Bacteria</taxon>
        <taxon>Bacillati</taxon>
        <taxon>Actinomycetota</taxon>
        <taxon>Actinomycetes</taxon>
        <taxon>Streptosporangiales</taxon>
        <taxon>Streptosporangiaceae</taxon>
        <taxon>Streptosporangium</taxon>
    </lineage>
</organism>
<dbReference type="EMBL" id="JAUSRB010000002">
    <property type="protein sequence ID" value="MDP9870217.1"/>
    <property type="molecule type" value="Genomic_DNA"/>
</dbReference>
<gene>
    <name evidence="1" type="ORF">J2S55_009483</name>
</gene>
<sequence length="355" mass="38595">MIDELPHYRSLVDGVLTMPLCVTWVEGLSVEEALLRVGRREDGMAERTFAQTVRAAYDAMPTYAGAALVGRLGKWVALIEPNGFQGSRLSVLSELSRKGRALSVFWNVNSEAQIAYAECGRVLANFDPFTLEDLEDLPVALSAWQDLAFEDDVRVAGLALGETFSDQRLDEEWLSAEHLSAILDPPTDTTGEELTDEEVVDQRAFLAGDPKVAAIVADPSPARLREIAVLVAETACTACGLSDPLVERAFTALSEPDPAVFVGLRSELSRLQEELSRRGTAAREAGMTSPSAEQLHHQYLAAGVLTAALDQDPFSAAMSAIWQIGVIRLDDMGSRRVGALWSSFTEIEKQILESS</sequence>